<sequence>MRHGTPTLTGRLLGRTDCPVTDDGLTACRTAAARLDVEAIHTSDLIRAHACANAAATALTVPVHVDPRWRELDFGEWDGRAPADCDSEALASFWADPDACPPPGGERWSALLARVTEALAQIDRPTLVMTHGGAMRAALAVIGGLDTRQIWAFDLPYACILSLNLWPGTGGQIIGLSR</sequence>
<comment type="caution">
    <text evidence="1">The sequence shown here is derived from an EMBL/GenBank/DDBJ whole genome shotgun (WGS) entry which is preliminary data.</text>
</comment>
<dbReference type="EMBL" id="JAELXS010000004">
    <property type="protein sequence ID" value="MBJ6121735.1"/>
    <property type="molecule type" value="Genomic_DNA"/>
</dbReference>
<dbReference type="CDD" id="cd07067">
    <property type="entry name" value="HP_PGM_like"/>
    <property type="match status" value="1"/>
</dbReference>
<dbReference type="PANTHER" id="PTHR48100">
    <property type="entry name" value="BROAD-SPECIFICITY PHOSPHATASE YOR283W-RELATED"/>
    <property type="match status" value="1"/>
</dbReference>
<dbReference type="PANTHER" id="PTHR48100:SF1">
    <property type="entry name" value="HISTIDINE PHOSPHATASE FAMILY PROTEIN-RELATED"/>
    <property type="match status" value="1"/>
</dbReference>
<name>A0ABS0XNW5_9SPHN</name>
<dbReference type="InterPro" id="IPR050275">
    <property type="entry name" value="PGM_Phosphatase"/>
</dbReference>
<proteinExistence type="predicted"/>
<dbReference type="InterPro" id="IPR013078">
    <property type="entry name" value="His_Pase_superF_clade-1"/>
</dbReference>
<keyword evidence="2" id="KW-1185">Reference proteome</keyword>
<dbReference type="InterPro" id="IPR029033">
    <property type="entry name" value="His_PPase_superfam"/>
</dbReference>
<organism evidence="1 2">
    <name type="scientific">Sphingomonas mollis</name>
    <dbReference type="NCBI Taxonomy" id="2795726"/>
    <lineage>
        <taxon>Bacteria</taxon>
        <taxon>Pseudomonadati</taxon>
        <taxon>Pseudomonadota</taxon>
        <taxon>Alphaproteobacteria</taxon>
        <taxon>Sphingomonadales</taxon>
        <taxon>Sphingomonadaceae</taxon>
        <taxon>Sphingomonas</taxon>
    </lineage>
</organism>
<dbReference type="Proteomes" id="UP000640426">
    <property type="component" value="Unassembled WGS sequence"/>
</dbReference>
<evidence type="ECO:0000313" key="1">
    <source>
        <dbReference type="EMBL" id="MBJ6121735.1"/>
    </source>
</evidence>
<dbReference type="Pfam" id="PF00300">
    <property type="entry name" value="His_Phos_1"/>
    <property type="match status" value="1"/>
</dbReference>
<protein>
    <submittedName>
        <fullName evidence="1">Histidine phosphatase family protein</fullName>
    </submittedName>
</protein>
<reference evidence="2" key="1">
    <citation type="submission" date="2020-12" db="EMBL/GenBank/DDBJ databases">
        <title>Hymenobacter sp.</title>
        <authorList>
            <person name="Kim M.K."/>
        </authorList>
    </citation>
    <scope>NUCLEOTIDE SEQUENCE [LARGE SCALE GENOMIC DNA]</scope>
    <source>
        <strain evidence="2">BT553</strain>
    </source>
</reference>
<dbReference type="SUPFAM" id="SSF53254">
    <property type="entry name" value="Phosphoglycerate mutase-like"/>
    <property type="match status" value="1"/>
</dbReference>
<gene>
    <name evidence="1" type="ORF">JAO74_08025</name>
</gene>
<accession>A0ABS0XNW5</accession>
<evidence type="ECO:0000313" key="2">
    <source>
        <dbReference type="Proteomes" id="UP000640426"/>
    </source>
</evidence>
<dbReference type="Gene3D" id="3.40.50.1240">
    <property type="entry name" value="Phosphoglycerate mutase-like"/>
    <property type="match status" value="1"/>
</dbReference>